<dbReference type="EMBL" id="KZ820067">
    <property type="protein sequence ID" value="PWN49324.1"/>
    <property type="molecule type" value="Genomic_DNA"/>
</dbReference>
<proteinExistence type="predicted"/>
<organism evidence="1 2">
    <name type="scientific">Violaceomyces palustris</name>
    <dbReference type="NCBI Taxonomy" id="1673888"/>
    <lineage>
        <taxon>Eukaryota</taxon>
        <taxon>Fungi</taxon>
        <taxon>Dikarya</taxon>
        <taxon>Basidiomycota</taxon>
        <taxon>Ustilaginomycotina</taxon>
        <taxon>Ustilaginomycetes</taxon>
        <taxon>Violaceomycetales</taxon>
        <taxon>Violaceomycetaceae</taxon>
        <taxon>Violaceomyces</taxon>
    </lineage>
</organism>
<gene>
    <name evidence="1" type="ORF">IE53DRAFT_388475</name>
</gene>
<keyword evidence="2" id="KW-1185">Reference proteome</keyword>
<evidence type="ECO:0000313" key="2">
    <source>
        <dbReference type="Proteomes" id="UP000245626"/>
    </source>
</evidence>
<protein>
    <submittedName>
        <fullName evidence="1">Uncharacterized protein</fullName>
    </submittedName>
</protein>
<name>A0ACD0NU48_9BASI</name>
<reference evidence="1 2" key="1">
    <citation type="journal article" date="2018" name="Mol. Biol. Evol.">
        <title>Broad Genomic Sampling Reveals a Smut Pathogenic Ancestry of the Fungal Clade Ustilaginomycotina.</title>
        <authorList>
            <person name="Kijpornyongpan T."/>
            <person name="Mondo S.J."/>
            <person name="Barry K."/>
            <person name="Sandor L."/>
            <person name="Lee J."/>
            <person name="Lipzen A."/>
            <person name="Pangilinan J."/>
            <person name="LaButti K."/>
            <person name="Hainaut M."/>
            <person name="Henrissat B."/>
            <person name="Grigoriev I.V."/>
            <person name="Spatafora J.W."/>
            <person name="Aime M.C."/>
        </authorList>
    </citation>
    <scope>NUCLEOTIDE SEQUENCE [LARGE SCALE GENOMIC DNA]</scope>
    <source>
        <strain evidence="1 2">SA 807</strain>
    </source>
</reference>
<evidence type="ECO:0000313" key="1">
    <source>
        <dbReference type="EMBL" id="PWN49324.1"/>
    </source>
</evidence>
<accession>A0ACD0NU48</accession>
<sequence>MSGVTQNGSASPPLANSQDPSPPPKRHGNFDLITRVELDYAPGMTVEKWQSRVTGLTVAWANFESPLLNSYATLATEIFEDSGVPHTLEHLIFLGSELYPYKGVLDTLANRAFASGTNAWTANDHTAYTLTTAGSDGFLRMLPVYLDHVLFPTLTSAGFVTEVYHINGKGEDAGVVFSEMQGRENSSQDLMELKTQRMLYPRSSAYRSETGGLMSALRVLTIDDIRKYHKSYYAPHNAVLVVCGPVDREALLDTLAPVEKRIVEKGIAQGPKGPRGWKRPFVETTSNVPPTIDGSKTDSDGVDPADPPAPGRPVDAKRRRVFIDFPEKDESVGEVEVTWVGPKFGDWLENEAISILGTYLTDSAVSAIQKAFIERDDPLCTDVYMGTTDKAGRCTVVAYFSSVPTSQLDKLDEQLVELLEKVATEGIDMQRMAMVIKRDRLKLLSQLETKPADSFSDVIIMDFLYGKRDGSDLHEAMDDMKRYDTLAKYTSEDWVSILRKYFIENPRVVVIGKPSASLVDKLKADTKALEEKRRSELGEKGLKELEEKLEAAKKENDRDIPPEILSSFKVPSVDSIKWIPVGTARNEPMGKGAEEPETKALVLDTDLDKKVQAHVDSDGRDNLPYFVQFDHVTSSFVTISLLISTANLPSHLRSHLNLYLSVLFSLPVTRLDGSGQKLTYEEVVKSLDEDTLEYEVSLGIGSGFAELICAEVKVERENYEKAIAWLRDLVWGSEFSVERLKVSASKIVQSLPEQKRDGRAISWALSRAMTQDKAKSTNLSNSVLELVQVMPKLVETLNTNPEEVVRDFEEIRSVLMVPENLRVSVAGDVLGLERPKGAWFDNFQKGFEAKPCNPVPWSRSSLNELGRNPSLQGQIIALPTIESSYAVFSAKGISHPMDPDNPSLVVTLSVLNAMESYLWRFIRGAGLAYGASIRSDPEAQLIHFSLYRSPDSAKAFLEARKVIKSLVEGETEMDETVLESAKSSLHFGVADSEGTVGMAAMESFIDTVVKGCGKNRGRRLLVDTSKVTISDVKESLKKYVLPIFEPKTSIAAVVAPPSKVDEIQKQLEDVGYAMERKEINLGKDEDDEDGSSESGSESGSESEEE</sequence>
<dbReference type="Proteomes" id="UP000245626">
    <property type="component" value="Unassembled WGS sequence"/>
</dbReference>